<keyword evidence="1" id="KW-1133">Transmembrane helix</keyword>
<dbReference type="AlphaFoldDB" id="K9AWM9"/>
<dbReference type="PATRIC" id="fig|1229783.3.peg.154"/>
<keyword evidence="3" id="KW-1185">Reference proteome</keyword>
<dbReference type="RefSeq" id="WP_009381782.1">
    <property type="nucleotide sequence ID" value="NZ_AMSQ01000001.1"/>
</dbReference>
<evidence type="ECO:0000256" key="1">
    <source>
        <dbReference type="SAM" id="Phobius"/>
    </source>
</evidence>
<protein>
    <submittedName>
        <fullName evidence="2">Uncharacterized protein</fullName>
    </submittedName>
</protein>
<evidence type="ECO:0000313" key="2">
    <source>
        <dbReference type="EMBL" id="EKU50506.1"/>
    </source>
</evidence>
<evidence type="ECO:0000313" key="3">
    <source>
        <dbReference type="Proteomes" id="UP000009885"/>
    </source>
</evidence>
<reference evidence="2 3" key="1">
    <citation type="journal article" date="2013" name="Genome Announc.">
        <title>Genome Sequence of Staphylococcus massiliensis Strain S46, Isolated from the Surface of Healthy Human Skin.</title>
        <authorList>
            <person name="Srivastav R."/>
            <person name="Singh A."/>
            <person name="Jangir P.K."/>
            <person name="Kumari C."/>
            <person name="Muduli S."/>
            <person name="Sharma R."/>
        </authorList>
    </citation>
    <scope>NUCLEOTIDE SEQUENCE [LARGE SCALE GENOMIC DNA]</scope>
    <source>
        <strain evidence="2 3">S46</strain>
    </source>
</reference>
<keyword evidence="1" id="KW-0472">Membrane</keyword>
<dbReference type="Proteomes" id="UP000009885">
    <property type="component" value="Unassembled WGS sequence"/>
</dbReference>
<proteinExistence type="predicted"/>
<sequence>MLKRNKKLILWLLASSLLFICSLIPIINGIILKISLNDYESHHLVTTLKVPNNEEDITHVVGKNNQRVGTIQIEHEFVLKKNDSQFARTKNELYELLSKDYEVYTKRYHMAHQTITLEKKKKDDGFTDVYINDESVDMSPLKLNGKAYQHRYEDAALIYQKDKLSEDYILSLLVKDKNYPEQLKLYQIDSQLRDFNMNLTPDFVNRNMDYRTLVDESGIANDYPIQHVKSEFLKLSILFPILTFILSSVLLFLCMIRMYQKQCASKLYNLYKSLFSNI</sequence>
<name>K9AWM9_9STAP</name>
<gene>
    <name evidence="2" type="ORF">C273_00755</name>
</gene>
<keyword evidence="1" id="KW-0812">Transmembrane</keyword>
<comment type="caution">
    <text evidence="2">The sequence shown here is derived from an EMBL/GenBank/DDBJ whole genome shotgun (WGS) entry which is preliminary data.</text>
</comment>
<dbReference type="EMBL" id="AMSQ01000001">
    <property type="protein sequence ID" value="EKU50506.1"/>
    <property type="molecule type" value="Genomic_DNA"/>
</dbReference>
<organism evidence="2 3">
    <name type="scientific">Staphylococcus massiliensis S46</name>
    <dbReference type="NCBI Taxonomy" id="1229783"/>
    <lineage>
        <taxon>Bacteria</taxon>
        <taxon>Bacillati</taxon>
        <taxon>Bacillota</taxon>
        <taxon>Bacilli</taxon>
        <taxon>Bacillales</taxon>
        <taxon>Staphylococcaceae</taxon>
        <taxon>Staphylococcus</taxon>
    </lineage>
</organism>
<feature type="transmembrane region" description="Helical" evidence="1">
    <location>
        <begin position="237"/>
        <end position="256"/>
    </location>
</feature>
<accession>K9AWM9</accession>